<reference evidence="8" key="1">
    <citation type="journal article" date="2021" name="ISME J.">
        <title>Genomic evolution of the class Acidithiobacillia: deep-branching Proteobacteria living in extreme acidic conditions.</title>
        <authorList>
            <person name="Moya-Beltran A."/>
            <person name="Beard S."/>
            <person name="Rojas-Villalobos C."/>
            <person name="Issotta F."/>
            <person name="Gallardo Y."/>
            <person name="Ulloa R."/>
            <person name="Giaveno A."/>
            <person name="Degli Esposti M."/>
            <person name="Johnson D.B."/>
            <person name="Quatrini R."/>
        </authorList>
    </citation>
    <scope>NUCLEOTIDE SEQUENCE</scope>
    <source>
        <strain evidence="8">DSM 583</strain>
    </source>
</reference>
<dbReference type="EMBL" id="JABBHS010000514">
    <property type="protein sequence ID" value="MBU2724803.1"/>
    <property type="molecule type" value="Genomic_DNA"/>
</dbReference>
<evidence type="ECO:0000259" key="7">
    <source>
        <dbReference type="PROSITE" id="PS50173"/>
    </source>
</evidence>
<dbReference type="Pfam" id="PF00817">
    <property type="entry name" value="IMS"/>
    <property type="match status" value="1"/>
</dbReference>
<protein>
    <submittedName>
        <fullName evidence="8">Y-family DNA polymerase</fullName>
    </submittedName>
</protein>
<comment type="caution">
    <text evidence="8">The sequence shown here is derived from an EMBL/GenBank/DDBJ whole genome shotgun (WGS) entry which is preliminary data.</text>
</comment>
<dbReference type="InterPro" id="IPR025188">
    <property type="entry name" value="DUF4113"/>
</dbReference>
<evidence type="ECO:0000256" key="2">
    <source>
        <dbReference type="ARBA" id="ARBA00022763"/>
    </source>
</evidence>
<dbReference type="AlphaFoldDB" id="A0A8X8GKL5"/>
<dbReference type="Proteomes" id="UP000887300">
    <property type="component" value="Unassembled WGS sequence"/>
</dbReference>
<evidence type="ECO:0000256" key="1">
    <source>
        <dbReference type="ARBA" id="ARBA00010945"/>
    </source>
</evidence>
<sequence length="450" mass="49527">MRIAIVDANNFYVSCERLFQPSLEGRPVVVLSNNDGCAVARSAEAKAMGIQMGQPYFQWRHLANKHRITVLSSNYALYADLSNRLMGVLGQFSPVQEVYSIDESFLDLTGMTVDSLLLGATIRERVRRWVGLPVCVGMGPTKTLAKLCNHFAKKRPDMAGVCDWDSLSTEAQANLLAETPAGEVWGIGRRIEDRLMARGACSVADFLSMNPTHIQQQFGVTLARTQAELRGTPCLSIEEVSPPKQQIMCSRSFGQQVTDLTALREAITLHTCRAAEKLRKEGQGAGMVQVTIRTNPFQTQEPQYGRSAHVAMRYPTADTRKLLEAALQGLQEVYREGFRYAKAGILLTDLGTRGAVTTDLFDHHSADTEKTDRLMSTLDAVNRRYGKSTIAPGTAGLKAPREWAMRRGNTSPSYTTRWADLPVVSANLQQGIVGNNQSTGTPGTKNRRSS</sequence>
<dbReference type="NCBIfam" id="NF002955">
    <property type="entry name" value="PRK03609.1"/>
    <property type="match status" value="1"/>
</dbReference>
<evidence type="ECO:0000256" key="6">
    <source>
        <dbReference type="SAM" id="MobiDB-lite"/>
    </source>
</evidence>
<accession>A0A8X8GKL5</accession>
<dbReference type="GO" id="GO:0003684">
    <property type="term" value="F:damaged DNA binding"/>
    <property type="evidence" value="ECO:0007669"/>
    <property type="project" value="InterPro"/>
</dbReference>
<dbReference type="InterPro" id="IPR036775">
    <property type="entry name" value="DNA_pol_Y-fam_lit_finger_sf"/>
</dbReference>
<evidence type="ECO:0000256" key="5">
    <source>
        <dbReference type="ARBA" id="ARBA00023236"/>
    </source>
</evidence>
<dbReference type="PANTHER" id="PTHR11076">
    <property type="entry name" value="DNA REPAIR POLYMERASE UMUC / TRANSFERASE FAMILY MEMBER"/>
    <property type="match status" value="1"/>
</dbReference>
<dbReference type="Pfam" id="PF11799">
    <property type="entry name" value="IMS_C"/>
    <property type="match status" value="1"/>
</dbReference>
<keyword evidence="4" id="KW-0234">DNA repair</keyword>
<dbReference type="InterPro" id="IPR043502">
    <property type="entry name" value="DNA/RNA_pol_sf"/>
</dbReference>
<dbReference type="InterPro" id="IPR017961">
    <property type="entry name" value="DNA_pol_Y-fam_little_finger"/>
</dbReference>
<dbReference type="RefSeq" id="WP_215885928.1">
    <property type="nucleotide sequence ID" value="NZ_CP134225.1"/>
</dbReference>
<dbReference type="PANTHER" id="PTHR11076:SF34">
    <property type="entry name" value="PROTEIN UMUC"/>
    <property type="match status" value="1"/>
</dbReference>
<gene>
    <name evidence="8" type="ORF">HF568_16750</name>
</gene>
<dbReference type="GO" id="GO:0006281">
    <property type="term" value="P:DNA repair"/>
    <property type="evidence" value="ECO:0007669"/>
    <property type="project" value="UniProtKB-KW"/>
</dbReference>
<dbReference type="GO" id="GO:0009432">
    <property type="term" value="P:SOS response"/>
    <property type="evidence" value="ECO:0007669"/>
    <property type="project" value="UniProtKB-KW"/>
</dbReference>
<dbReference type="SUPFAM" id="SSF100879">
    <property type="entry name" value="Lesion bypass DNA polymerase (Y-family), little finger domain"/>
    <property type="match status" value="1"/>
</dbReference>
<dbReference type="GO" id="GO:0003887">
    <property type="term" value="F:DNA-directed DNA polymerase activity"/>
    <property type="evidence" value="ECO:0007669"/>
    <property type="project" value="TreeGrafter"/>
</dbReference>
<feature type="region of interest" description="Disordered" evidence="6">
    <location>
        <begin position="431"/>
        <end position="450"/>
    </location>
</feature>
<dbReference type="GO" id="GO:0005829">
    <property type="term" value="C:cytosol"/>
    <property type="evidence" value="ECO:0007669"/>
    <property type="project" value="TreeGrafter"/>
</dbReference>
<evidence type="ECO:0000256" key="4">
    <source>
        <dbReference type="ARBA" id="ARBA00023204"/>
    </source>
</evidence>
<comment type="similarity">
    <text evidence="1">Belongs to the DNA polymerase type-Y family.</text>
</comment>
<dbReference type="PROSITE" id="PS50173">
    <property type="entry name" value="UMUC"/>
    <property type="match status" value="1"/>
</dbReference>
<keyword evidence="2" id="KW-0227">DNA damage</keyword>
<dbReference type="Gene3D" id="3.30.1490.100">
    <property type="entry name" value="DNA polymerase, Y-family, little finger domain"/>
    <property type="match status" value="1"/>
</dbReference>
<dbReference type="InterPro" id="IPR043128">
    <property type="entry name" value="Rev_trsase/Diguanyl_cyclase"/>
</dbReference>
<name>A0A8X8GKL5_ACIFI</name>
<dbReference type="Pfam" id="PF13438">
    <property type="entry name" value="DUF4113"/>
    <property type="match status" value="1"/>
</dbReference>
<keyword evidence="3" id="KW-0741">SOS mutagenesis</keyword>
<organism evidence="8 9">
    <name type="scientific">Acidithiobacillus ferridurans</name>
    <dbReference type="NCBI Taxonomy" id="1232575"/>
    <lineage>
        <taxon>Bacteria</taxon>
        <taxon>Pseudomonadati</taxon>
        <taxon>Pseudomonadota</taxon>
        <taxon>Acidithiobacillia</taxon>
        <taxon>Acidithiobacillales</taxon>
        <taxon>Acidithiobacillaceae</taxon>
        <taxon>Acidithiobacillus</taxon>
    </lineage>
</organism>
<feature type="compositionally biased region" description="Polar residues" evidence="6">
    <location>
        <begin position="431"/>
        <end position="444"/>
    </location>
</feature>
<evidence type="ECO:0000313" key="8">
    <source>
        <dbReference type="EMBL" id="MBU2724803.1"/>
    </source>
</evidence>
<dbReference type="InterPro" id="IPR050116">
    <property type="entry name" value="DNA_polymerase-Y"/>
</dbReference>
<dbReference type="Gene3D" id="3.30.70.270">
    <property type="match status" value="1"/>
</dbReference>
<feature type="domain" description="UmuC" evidence="7">
    <location>
        <begin position="3"/>
        <end position="188"/>
    </location>
</feature>
<dbReference type="Gene3D" id="1.10.150.20">
    <property type="entry name" value="5' to 3' exonuclease, C-terminal subdomain"/>
    <property type="match status" value="1"/>
</dbReference>
<dbReference type="InterPro" id="IPR001126">
    <property type="entry name" value="UmuC"/>
</dbReference>
<dbReference type="CDD" id="cd01700">
    <property type="entry name" value="PolY_Pol_V_umuC"/>
    <property type="match status" value="1"/>
</dbReference>
<evidence type="ECO:0000256" key="3">
    <source>
        <dbReference type="ARBA" id="ARBA00023199"/>
    </source>
</evidence>
<proteinExistence type="inferred from homology"/>
<dbReference type="SUPFAM" id="SSF56672">
    <property type="entry name" value="DNA/RNA polymerases"/>
    <property type="match status" value="1"/>
</dbReference>
<evidence type="ECO:0000313" key="9">
    <source>
        <dbReference type="Proteomes" id="UP000887300"/>
    </source>
</evidence>
<dbReference type="Gene3D" id="3.40.1170.60">
    <property type="match status" value="1"/>
</dbReference>
<dbReference type="GO" id="GO:0042276">
    <property type="term" value="P:error-prone translesion synthesis"/>
    <property type="evidence" value="ECO:0007669"/>
    <property type="project" value="TreeGrafter"/>
</dbReference>
<keyword evidence="5" id="KW-0742">SOS response</keyword>